<dbReference type="PANTHER" id="PTHR21308:SF1">
    <property type="entry name" value="PHYTANOYL-COA DIOXYGENASE, PEROXISOMAL"/>
    <property type="match status" value="1"/>
</dbReference>
<dbReference type="InterPro" id="IPR047128">
    <property type="entry name" value="PhyH"/>
</dbReference>
<comment type="similarity">
    <text evidence="1">Belongs to the PhyH family.</text>
</comment>
<evidence type="ECO:0000256" key="2">
    <source>
        <dbReference type="ARBA" id="ARBA00034809"/>
    </source>
</evidence>
<accession>A0AAV5VYY0</accession>
<comment type="caution">
    <text evidence="5">The sequence shown here is derived from an EMBL/GenBank/DDBJ whole genome shotgun (WGS) entry which is preliminary data.</text>
</comment>
<protein>
    <recommendedName>
        <fullName evidence="2">phytanoyl-CoA dioxygenase</fullName>
        <ecNumber evidence="2">1.14.11.18</ecNumber>
    </recommendedName>
    <alternativeName>
        <fullName evidence="3">Phytanic acid oxidase</fullName>
    </alternativeName>
    <alternativeName>
        <fullName evidence="4">Phytanoyl-CoA alpha-hydroxylase</fullName>
    </alternativeName>
</protein>
<dbReference type="InterPro" id="IPR008775">
    <property type="entry name" value="Phytyl_CoA_dOase-like"/>
</dbReference>
<dbReference type="PANTHER" id="PTHR21308">
    <property type="entry name" value="PHYTANOYL-COA ALPHA-HYDROXYLASE"/>
    <property type="match status" value="1"/>
</dbReference>
<dbReference type="Gene3D" id="2.60.120.620">
    <property type="entry name" value="q2cbj1_9rhob like domain"/>
    <property type="match status" value="1"/>
</dbReference>
<evidence type="ECO:0000256" key="4">
    <source>
        <dbReference type="ARBA" id="ARBA00034924"/>
    </source>
</evidence>
<dbReference type="Proteomes" id="UP001432322">
    <property type="component" value="Unassembled WGS sequence"/>
</dbReference>
<organism evidence="5 6">
    <name type="scientific">Pristionchus fissidentatus</name>
    <dbReference type="NCBI Taxonomy" id="1538716"/>
    <lineage>
        <taxon>Eukaryota</taxon>
        <taxon>Metazoa</taxon>
        <taxon>Ecdysozoa</taxon>
        <taxon>Nematoda</taxon>
        <taxon>Chromadorea</taxon>
        <taxon>Rhabditida</taxon>
        <taxon>Rhabditina</taxon>
        <taxon>Diplogasteromorpha</taxon>
        <taxon>Diplogasteroidea</taxon>
        <taxon>Neodiplogasteridae</taxon>
        <taxon>Pristionchus</taxon>
    </lineage>
</organism>
<feature type="non-terminal residue" evidence="5">
    <location>
        <position position="1"/>
    </location>
</feature>
<dbReference type="Pfam" id="PF05721">
    <property type="entry name" value="PhyH"/>
    <property type="match status" value="1"/>
</dbReference>
<name>A0AAV5VYY0_9BILA</name>
<dbReference type="SUPFAM" id="SSF51197">
    <property type="entry name" value="Clavaminate synthase-like"/>
    <property type="match status" value="1"/>
</dbReference>
<evidence type="ECO:0000256" key="1">
    <source>
        <dbReference type="ARBA" id="ARBA00005830"/>
    </source>
</evidence>
<keyword evidence="6" id="KW-1185">Reference proteome</keyword>
<evidence type="ECO:0000313" key="5">
    <source>
        <dbReference type="EMBL" id="GMT23443.1"/>
    </source>
</evidence>
<dbReference type="GO" id="GO:0001561">
    <property type="term" value="P:fatty acid alpha-oxidation"/>
    <property type="evidence" value="ECO:0007669"/>
    <property type="project" value="InterPro"/>
</dbReference>
<dbReference type="AlphaFoldDB" id="A0AAV5VYY0"/>
<gene>
    <name evidence="5" type="ORF">PFISCL1PPCAC_14740</name>
</gene>
<evidence type="ECO:0000313" key="6">
    <source>
        <dbReference type="Proteomes" id="UP001432322"/>
    </source>
</evidence>
<sequence length="93" mass="10727">GDTVFFHPLIIHGSGANKTNGFRRAISCHYANDDVCRYHYEKTTSQEETDREVTEMLREKLDKLGVEFDPATIDYSYVWRLRSRAVNGTKANL</sequence>
<dbReference type="GO" id="GO:0048244">
    <property type="term" value="F:phytanoyl-CoA dioxygenase activity"/>
    <property type="evidence" value="ECO:0007669"/>
    <property type="project" value="UniProtKB-EC"/>
</dbReference>
<proteinExistence type="inferred from homology"/>
<reference evidence="5" key="1">
    <citation type="submission" date="2023-10" db="EMBL/GenBank/DDBJ databases">
        <title>Genome assembly of Pristionchus species.</title>
        <authorList>
            <person name="Yoshida K."/>
            <person name="Sommer R.J."/>
        </authorList>
    </citation>
    <scope>NUCLEOTIDE SEQUENCE</scope>
    <source>
        <strain evidence="5">RS5133</strain>
    </source>
</reference>
<dbReference type="EMBL" id="BTSY01000004">
    <property type="protein sequence ID" value="GMT23443.1"/>
    <property type="molecule type" value="Genomic_DNA"/>
</dbReference>
<dbReference type="EC" id="1.14.11.18" evidence="2"/>
<evidence type="ECO:0000256" key="3">
    <source>
        <dbReference type="ARBA" id="ARBA00034921"/>
    </source>
</evidence>